<feature type="region of interest" description="Disordered" evidence="2">
    <location>
        <begin position="1050"/>
        <end position="1090"/>
    </location>
</feature>
<feature type="compositionally biased region" description="Low complexity" evidence="2">
    <location>
        <begin position="1834"/>
        <end position="1852"/>
    </location>
</feature>
<feature type="compositionally biased region" description="Polar residues" evidence="2">
    <location>
        <begin position="72"/>
        <end position="85"/>
    </location>
</feature>
<dbReference type="Proteomes" id="UP001187531">
    <property type="component" value="Unassembled WGS sequence"/>
</dbReference>
<feature type="non-terminal residue" evidence="3">
    <location>
        <position position="1"/>
    </location>
</feature>
<evidence type="ECO:0000313" key="3">
    <source>
        <dbReference type="EMBL" id="KAK2708829.1"/>
    </source>
</evidence>
<evidence type="ECO:0000256" key="1">
    <source>
        <dbReference type="SAM" id="Coils"/>
    </source>
</evidence>
<feature type="region of interest" description="Disordered" evidence="2">
    <location>
        <begin position="1724"/>
        <end position="1749"/>
    </location>
</feature>
<feature type="compositionally biased region" description="Basic and acidic residues" evidence="2">
    <location>
        <begin position="1243"/>
        <end position="1253"/>
    </location>
</feature>
<feature type="region of interest" description="Disordered" evidence="2">
    <location>
        <begin position="1786"/>
        <end position="1807"/>
    </location>
</feature>
<evidence type="ECO:0000313" key="4">
    <source>
        <dbReference type="Proteomes" id="UP001187531"/>
    </source>
</evidence>
<feature type="compositionally biased region" description="Basic and acidic residues" evidence="2">
    <location>
        <begin position="1202"/>
        <end position="1212"/>
    </location>
</feature>
<feature type="region of interest" description="Disordered" evidence="2">
    <location>
        <begin position="262"/>
        <end position="295"/>
    </location>
</feature>
<feature type="region of interest" description="Disordered" evidence="2">
    <location>
        <begin position="1202"/>
        <end position="1269"/>
    </location>
</feature>
<feature type="compositionally biased region" description="Low complexity" evidence="2">
    <location>
        <begin position="1255"/>
        <end position="1269"/>
    </location>
</feature>
<feature type="compositionally biased region" description="Basic and acidic residues" evidence="2">
    <location>
        <begin position="924"/>
        <end position="933"/>
    </location>
</feature>
<sequence>MQSDLILCDPEKSSASNFKSENHSSITYSNIQSNKTIIEGADTKIISDEQKRTEKENMELEKTRVLSEPEKSLTSNLKSGSTTINSNIQSDVFRDREKKRLRMEGTGFSTDQENRSDRLCNSKREIKPGNTRNPLKCTNMFNPIASVIENIKETGVEKQLNSDIRISNPKTLSGSHKQDLPSRLGGKDSTNIVKIRNASNSIARTIYSDKNQPKEKKIVRSESFCFLDIEDGSHHQNKATKAVMKGSPLYFPKRFPSLVKSKICSDKKKQKKQLSSRSTKYSSDKESSSKRRGRELERVVKIPICSCESRGSLNKTNNKGRSEKYKGIKMKKIRSESAQSSLVNEINPKFREGRLEGKLKDRIFRCEGGDALSKTDNKTDMAKSDNREENEEERIRLESRYIPFIPESRSNSLKEKPDSKLTNSPSKCPTGNISNGLESKTKKSKRKSWSVVNVKSSSGKEVLKIFPSLRKDTGNNKSSCVREEAQKYLLSPMPSLSSNPNQDLDSTNIVKIRNASNSIARTIHRDKDQPKEKKIIRSESFCFLDIEDGSHHQNKATKAAMKGPPMDFIAKRVPTLVKSKVCSDTKKRKKQLSSKSTKYSSDKESSSKHRGRELEHVVKDPIFSCESGGSLNKTNNKARSEKYKGIKMKKIRSESAQSSLVNEINPKFREGRLEGKLKDPIFRCESGDKIQPKEKKIIRSESFCFLDIEDGSHHQNKATKAAMKGPPLDFIAKRVPTLVKSKVCSDTKKRKKQLSSRSTKYSSDKESSSKHRGRELDHVVKDPIFSCESGGSLNKTNNKARSEKYKGIKMKKIRSESAQSSLVNEINPKFREGRLEGKLKDPIFRCESGDKIQPKEKKIIRSESFCFLDIEDGSHHQNKATKAAMKGPPLDFIAKRVPTLVKSKVCSDTKKRKKQLSSRSTKYSSDKESSSKHRGWELEHVVKNPIFSCESGGSLNKTNNKARSEKYKGIKMKKIRSESAQSSLVNEINPKFREGRLEGKLKDPIFRCESGDALSKTDNKTDMAKSDNREENEEKRIRLESRYIPFIPESRSNSLKEKPDSKLTNSPSKCPTGNISNGLESKTKKSKRKSWSVVNVKSSSGKEVQKIVLSLRKDTANNKSSCVRDEAHKYLLSPMPSLSSNPNQDLDIQKTGSDISHARFKFTSLCNDYSVAALQREEDNGDDFFTLGDVQSPDCNSLRNLRTERSESKGENDAALSDFETSKNDEPMNLPAKINSLRPHSNLKPDEPSRRDLYSPISEASSPQPSSTSLVDTTFMEQLFLKRSKLVEVIVQLKEKRLKIEEKIKASFESLERVKASKKKISKYLNDMRVAKQSNKLLEKDFKEVKKKAEGIRIEMESLSDADLIKRNSFFNRLQELQKLDSRLQEIKKEIENHQTSVLLPVSVSFQEVLIAEQMKFQNLQEKCSHLEVQRDEIKVRQENLEKQLEENKMELDKELLKQKKICSVLEKDISVAYTAEVTSPCYPRVESLFKNEETPSPDSQPTFTEACLSTLSSSSFETICSTLQMENQRECQNIKETHSTRRVESPENQLQQPSPDSRMSPSNVVSELNNLCSSGGLVKNEVISRPYVNPDAREGPMNNKTVLKLKDVKKESLFPRETKLAFKRLVSLVLRAEPEKPENIVLQKEFVVSLISMDAWPELYSQVQRTNVLYQEIPYSVFIEDLEKIQASNNPLPDSSTSVSPEATLENNNHLALHNAELAFSNSTQSLPEQASSNHLSNASNNVSGPNLSEMQHEYHRNYYQRHYNQQQNRQGFHQPNYTNNNLMFQQDSSNNPLPDSCTSVSPEATSENNNNFALHNTELFFSNSTQSLPEQASSNHLSNASSNSSGPNLSEMRYEYHRNCHQKHYIRQQNRQGFYQPNYTNGNHMLVNWLQDSSVSQNWQQNIYPSQLLDSSINNSSCLPNRSYAQAGNLNLNLHSDQGTPHFPPRSQTQARNQRMNKKMQPTVRHWHQNAFSTNLRPQYVQNHAMTRPSFLVPEPLIQNRNIDVILQGLTGVCVVCGRQAVIFCSICHLVAHLYCSEACQ</sequence>
<feature type="region of interest" description="Disordered" evidence="2">
    <location>
        <begin position="1012"/>
        <end position="1034"/>
    </location>
</feature>
<feature type="compositionally biased region" description="Polar residues" evidence="2">
    <location>
        <begin position="1062"/>
        <end position="1080"/>
    </location>
</feature>
<feature type="region of interest" description="Disordered" evidence="2">
    <location>
        <begin position="1538"/>
        <end position="1564"/>
    </location>
</feature>
<feature type="coiled-coil region" evidence="1">
    <location>
        <begin position="1328"/>
        <end position="1462"/>
    </location>
</feature>
<feature type="region of interest" description="Disordered" evidence="2">
    <location>
        <begin position="742"/>
        <end position="774"/>
    </location>
</feature>
<keyword evidence="4" id="KW-1185">Reference proteome</keyword>
<dbReference type="EMBL" id="JAVRJZ010000018">
    <property type="protein sequence ID" value="KAK2708829.1"/>
    <property type="molecule type" value="Genomic_DNA"/>
</dbReference>
<feature type="region of interest" description="Disordered" evidence="2">
    <location>
        <begin position="373"/>
        <end position="393"/>
    </location>
</feature>
<feature type="compositionally biased region" description="Basic and acidic residues" evidence="2">
    <location>
        <begin position="762"/>
        <end position="774"/>
    </location>
</feature>
<name>A0AA88HEG6_ARTSF</name>
<comment type="caution">
    <text evidence="3">The sequence shown here is derived from an EMBL/GenBank/DDBJ whole genome shotgun (WGS) entry which is preliminary data.</text>
</comment>
<feature type="region of interest" description="Disordered" evidence="2">
    <location>
        <begin position="49"/>
        <end position="85"/>
    </location>
</feature>
<feature type="compositionally biased region" description="Basic and acidic residues" evidence="2">
    <location>
        <begin position="600"/>
        <end position="612"/>
    </location>
</feature>
<organism evidence="3 4">
    <name type="scientific">Artemia franciscana</name>
    <name type="common">Brine shrimp</name>
    <name type="synonym">Artemia sanfranciscana</name>
    <dbReference type="NCBI Taxonomy" id="6661"/>
    <lineage>
        <taxon>Eukaryota</taxon>
        <taxon>Metazoa</taxon>
        <taxon>Ecdysozoa</taxon>
        <taxon>Arthropoda</taxon>
        <taxon>Crustacea</taxon>
        <taxon>Branchiopoda</taxon>
        <taxon>Anostraca</taxon>
        <taxon>Artemiidae</taxon>
        <taxon>Artemia</taxon>
    </lineage>
</organism>
<keyword evidence="1" id="KW-0175">Coiled coil</keyword>
<feature type="region of interest" description="Disordered" evidence="2">
    <location>
        <begin position="408"/>
        <end position="450"/>
    </location>
</feature>
<feature type="region of interest" description="Disordered" evidence="2">
    <location>
        <begin position="1827"/>
        <end position="1852"/>
    </location>
</feature>
<feature type="compositionally biased region" description="Polar residues" evidence="2">
    <location>
        <begin position="420"/>
        <end position="438"/>
    </location>
</feature>
<feature type="region of interest" description="Disordered" evidence="2">
    <location>
        <begin position="167"/>
        <end position="188"/>
    </location>
</feature>
<feature type="region of interest" description="Disordered" evidence="2">
    <location>
        <begin position="904"/>
        <end position="933"/>
    </location>
</feature>
<feature type="compositionally biased region" description="Basic and acidic residues" evidence="2">
    <location>
        <begin position="49"/>
        <end position="71"/>
    </location>
</feature>
<feature type="region of interest" description="Disordered" evidence="2">
    <location>
        <begin position="580"/>
        <end position="612"/>
    </location>
</feature>
<feature type="region of interest" description="Disordered" evidence="2">
    <location>
        <begin position="1940"/>
        <end position="1959"/>
    </location>
</feature>
<accession>A0AA88HEG6</accession>
<reference evidence="3" key="1">
    <citation type="submission" date="2023-07" db="EMBL/GenBank/DDBJ databases">
        <title>Chromosome-level genome assembly of Artemia franciscana.</title>
        <authorList>
            <person name="Jo E."/>
        </authorList>
    </citation>
    <scope>NUCLEOTIDE SEQUENCE</scope>
    <source>
        <tissue evidence="3">Whole body</tissue>
    </source>
</reference>
<evidence type="ECO:0000256" key="2">
    <source>
        <dbReference type="SAM" id="MobiDB-lite"/>
    </source>
</evidence>
<protein>
    <submittedName>
        <fullName evidence="3">Uncharacterized protein</fullName>
    </submittedName>
</protein>
<gene>
    <name evidence="3" type="ORF">QYM36_014449</name>
</gene>
<feature type="compositionally biased region" description="Basic and acidic residues" evidence="2">
    <location>
        <begin position="282"/>
        <end position="295"/>
    </location>
</feature>
<feature type="compositionally biased region" description="Polar residues" evidence="2">
    <location>
        <begin position="1547"/>
        <end position="1564"/>
    </location>
</feature>
<proteinExistence type="predicted"/>
<feature type="compositionally biased region" description="Low complexity" evidence="2">
    <location>
        <begin position="1733"/>
        <end position="1745"/>
    </location>
</feature>